<evidence type="ECO:0000313" key="2">
    <source>
        <dbReference type="Proteomes" id="UP000030645"/>
    </source>
</evidence>
<dbReference type="AlphaFoldDB" id="W9SII5"/>
<organism evidence="1 2">
    <name type="scientific">Morus notabilis</name>
    <dbReference type="NCBI Taxonomy" id="981085"/>
    <lineage>
        <taxon>Eukaryota</taxon>
        <taxon>Viridiplantae</taxon>
        <taxon>Streptophyta</taxon>
        <taxon>Embryophyta</taxon>
        <taxon>Tracheophyta</taxon>
        <taxon>Spermatophyta</taxon>
        <taxon>Magnoliopsida</taxon>
        <taxon>eudicotyledons</taxon>
        <taxon>Gunneridae</taxon>
        <taxon>Pentapetalae</taxon>
        <taxon>rosids</taxon>
        <taxon>fabids</taxon>
        <taxon>Rosales</taxon>
        <taxon>Moraceae</taxon>
        <taxon>Moreae</taxon>
        <taxon>Morus</taxon>
    </lineage>
</organism>
<dbReference type="EMBL" id="KE345641">
    <property type="protein sequence ID" value="EXC10453.1"/>
    <property type="molecule type" value="Genomic_DNA"/>
</dbReference>
<reference evidence="2" key="1">
    <citation type="submission" date="2013-01" db="EMBL/GenBank/DDBJ databases">
        <title>Draft Genome Sequence of a Mulberry Tree, Morus notabilis C.K. Schneid.</title>
        <authorList>
            <person name="He N."/>
            <person name="Zhao S."/>
        </authorList>
    </citation>
    <scope>NUCLEOTIDE SEQUENCE</scope>
</reference>
<protein>
    <submittedName>
        <fullName evidence="1">Uncharacterized protein</fullName>
    </submittedName>
</protein>
<gene>
    <name evidence="1" type="ORF">L484_008620</name>
</gene>
<accession>W9SII5</accession>
<sequence length="64" mass="7208">MEISTRPLERKSGRSFTDLSEDHVGGMISSVRHTVARGRSAKLFGCVEEITTRNTCTFNEVSRY</sequence>
<proteinExistence type="predicted"/>
<evidence type="ECO:0000313" key="1">
    <source>
        <dbReference type="EMBL" id="EXC10453.1"/>
    </source>
</evidence>
<dbReference type="Proteomes" id="UP000030645">
    <property type="component" value="Unassembled WGS sequence"/>
</dbReference>
<name>W9SII5_9ROSA</name>
<keyword evidence="2" id="KW-1185">Reference proteome</keyword>